<proteinExistence type="predicted"/>
<organism evidence="1">
    <name type="scientific">Moumouvirus sp. 'Monve'</name>
    <dbReference type="NCBI Taxonomy" id="1128131"/>
    <lineage>
        <taxon>Viruses</taxon>
        <taxon>Varidnaviria</taxon>
        <taxon>Bamfordvirae</taxon>
        <taxon>Nucleocytoviricota</taxon>
        <taxon>Megaviricetes</taxon>
        <taxon>Imitervirales</taxon>
        <taxon>Mimiviridae</taxon>
        <taxon>Megamimivirinae</taxon>
        <taxon>Moumouvirus</taxon>
    </lineage>
</organism>
<sequence>MDCETDKLIEKLVNIDTKKNLIIIKKAKKKQKYM</sequence>
<gene>
    <name evidence="1" type="ORF">mv_R444</name>
</gene>
<evidence type="ECO:0000313" key="1">
    <source>
        <dbReference type="EMBL" id="AEX62649.1"/>
    </source>
</evidence>
<protein>
    <submittedName>
        <fullName evidence="1">Uncharacterized protein</fullName>
    </submittedName>
</protein>
<reference evidence="1" key="1">
    <citation type="submission" date="2011-10" db="EMBL/GenBank/DDBJ databases">
        <title>Provirophages and transpovirons: unique mobilome of giant viruses.</title>
        <authorList>
            <person name="Desnues C."/>
            <person name="LaScola B."/>
            <person name="Yutin N."/>
            <person name="Fournous G."/>
            <person name="Koonin E."/>
            <person name="Raoult D."/>
        </authorList>
    </citation>
    <scope>NUCLEOTIDE SEQUENCE</scope>
    <source>
        <strain evidence="1">Mv13-mv</strain>
    </source>
</reference>
<dbReference type="EMBL" id="JN885998">
    <property type="protein sequence ID" value="AEX62649.1"/>
    <property type="molecule type" value="Genomic_DNA"/>
</dbReference>
<name>H2EE26_9VIRU</name>
<accession>H2EE26</accession>